<gene>
    <name evidence="2" type="ORF">C479_10740</name>
</gene>
<evidence type="ECO:0000313" key="3">
    <source>
        <dbReference type="Proteomes" id="UP000011560"/>
    </source>
</evidence>
<feature type="transmembrane region" description="Helical" evidence="1">
    <location>
        <begin position="60"/>
        <end position="78"/>
    </location>
</feature>
<dbReference type="Pfam" id="PF04307">
    <property type="entry name" value="YdjM"/>
    <property type="match status" value="1"/>
</dbReference>
<dbReference type="AlphaFoldDB" id="M0BFP5"/>
<dbReference type="EMBL" id="AOIQ01000017">
    <property type="protein sequence ID" value="ELZ09292.1"/>
    <property type="molecule type" value="Genomic_DNA"/>
</dbReference>
<reference evidence="2 3" key="1">
    <citation type="journal article" date="2014" name="PLoS Genet.">
        <title>Phylogenetically driven sequencing of extremely halophilic archaea reveals strategies for static and dynamic osmo-response.</title>
        <authorList>
            <person name="Becker E.A."/>
            <person name="Seitzer P.M."/>
            <person name="Tritt A."/>
            <person name="Larsen D."/>
            <person name="Krusor M."/>
            <person name="Yao A.I."/>
            <person name="Wu D."/>
            <person name="Madern D."/>
            <person name="Eisen J.A."/>
            <person name="Darling A.E."/>
            <person name="Facciotti M.T."/>
        </authorList>
    </citation>
    <scope>NUCLEOTIDE SEQUENCE [LARGE SCALE GENOMIC DNA]</scope>
    <source>
        <strain evidence="2 3">JCM 14624</strain>
    </source>
</reference>
<keyword evidence="3" id="KW-1185">Reference proteome</keyword>
<keyword evidence="1" id="KW-0472">Membrane</keyword>
<accession>M0BFP5</accession>
<organism evidence="2 3">
    <name type="scientific">Halovivax asiaticus JCM 14624</name>
    <dbReference type="NCBI Taxonomy" id="1227490"/>
    <lineage>
        <taxon>Archaea</taxon>
        <taxon>Methanobacteriati</taxon>
        <taxon>Methanobacteriota</taxon>
        <taxon>Stenosarchaea group</taxon>
        <taxon>Halobacteria</taxon>
        <taxon>Halobacteriales</taxon>
        <taxon>Natrialbaceae</taxon>
        <taxon>Halovivax</taxon>
    </lineage>
</organism>
<dbReference type="RefSeq" id="WP_007702091.1">
    <property type="nucleotide sequence ID" value="NZ_AOIQ01000017.1"/>
</dbReference>
<keyword evidence="1" id="KW-1133">Transmembrane helix</keyword>
<evidence type="ECO:0000256" key="1">
    <source>
        <dbReference type="SAM" id="Phobius"/>
    </source>
</evidence>
<keyword evidence="2" id="KW-0378">Hydrolase</keyword>
<proteinExistence type="predicted"/>
<protein>
    <submittedName>
        <fullName evidence="2">Membrane-bound metal-dependent hydrolase</fullName>
    </submittedName>
</protein>
<dbReference type="GO" id="GO:0016787">
    <property type="term" value="F:hydrolase activity"/>
    <property type="evidence" value="ECO:0007669"/>
    <property type="project" value="UniProtKB-KW"/>
</dbReference>
<evidence type="ECO:0000313" key="2">
    <source>
        <dbReference type="EMBL" id="ELZ09292.1"/>
    </source>
</evidence>
<dbReference type="Proteomes" id="UP000011560">
    <property type="component" value="Unassembled WGS sequence"/>
</dbReference>
<keyword evidence="1" id="KW-0812">Transmembrane</keyword>
<name>M0BFP5_9EURY</name>
<dbReference type="InterPro" id="IPR007404">
    <property type="entry name" value="YdjM-like"/>
</dbReference>
<comment type="caution">
    <text evidence="2">The sequence shown here is derived from an EMBL/GenBank/DDBJ whole genome shotgun (WGS) entry which is preliminary data.</text>
</comment>
<sequence>MDPARAVFLAIAFATHAFVGYTLVRAFTTADPRLGLLFGLLPDADFLFPAALEWPFVHRGISHSPFAWLVFVAAALAVRDRTVGLAVGFAYGSHLLLDSLSPKGIQWLFPLRTTWSPGLPIHNVIDTPLLWIGCLVLLAVRTDALDPLTERLP</sequence>
<feature type="transmembrane region" description="Helical" evidence="1">
    <location>
        <begin position="6"/>
        <end position="24"/>
    </location>
</feature>
<dbReference type="OrthoDB" id="118042at2157"/>